<dbReference type="PANTHER" id="PTHR43156">
    <property type="entry name" value="STAGE II SPORULATION PROTEIN E-RELATED"/>
    <property type="match status" value="1"/>
</dbReference>
<evidence type="ECO:0000313" key="7">
    <source>
        <dbReference type="Proteomes" id="UP001611339"/>
    </source>
</evidence>
<reference evidence="6 7" key="1">
    <citation type="submission" date="2024-10" db="EMBL/GenBank/DDBJ databases">
        <title>The Natural Products Discovery Center: Release of the First 8490 Sequenced Strains for Exploring Actinobacteria Biosynthetic Diversity.</title>
        <authorList>
            <person name="Kalkreuter E."/>
            <person name="Kautsar S.A."/>
            <person name="Yang D."/>
            <person name="Bader C.D."/>
            <person name="Teijaro C.N."/>
            <person name="Fluegel L."/>
            <person name="Davis C.M."/>
            <person name="Simpson J.R."/>
            <person name="Lauterbach L."/>
            <person name="Steele A.D."/>
            <person name="Gui C."/>
            <person name="Meng S."/>
            <person name="Li G."/>
            <person name="Viehrig K."/>
            <person name="Ye F."/>
            <person name="Su P."/>
            <person name="Kiefer A.F."/>
            <person name="Nichols A."/>
            <person name="Cepeda A.J."/>
            <person name="Yan W."/>
            <person name="Fan B."/>
            <person name="Jiang Y."/>
            <person name="Adhikari A."/>
            <person name="Zheng C.-J."/>
            <person name="Schuster L."/>
            <person name="Cowan T.M."/>
            <person name="Smanski M.J."/>
            <person name="Chevrette M.G."/>
            <person name="De Carvalho L.P.S."/>
            <person name="Shen B."/>
        </authorList>
    </citation>
    <scope>NUCLEOTIDE SEQUENCE [LARGE SCALE GENOMIC DNA]</scope>
    <source>
        <strain evidence="6 7">NPDC020602</strain>
    </source>
</reference>
<evidence type="ECO:0000259" key="5">
    <source>
        <dbReference type="PROSITE" id="PS50921"/>
    </source>
</evidence>
<dbReference type="SMART" id="SM00331">
    <property type="entry name" value="PP2C_SIG"/>
    <property type="match status" value="1"/>
</dbReference>
<dbReference type="Pfam" id="PF07228">
    <property type="entry name" value="SpoIIE"/>
    <property type="match status" value="1"/>
</dbReference>
<evidence type="ECO:0000256" key="3">
    <source>
        <dbReference type="ARBA" id="ARBA00023163"/>
    </source>
</evidence>
<dbReference type="EMBL" id="JBIRUI010000006">
    <property type="protein sequence ID" value="MFI1715101.1"/>
    <property type="molecule type" value="Genomic_DNA"/>
</dbReference>
<dbReference type="InterPro" id="IPR036457">
    <property type="entry name" value="PPM-type-like_dom_sf"/>
</dbReference>
<evidence type="ECO:0000256" key="2">
    <source>
        <dbReference type="ARBA" id="ARBA00023015"/>
    </source>
</evidence>
<dbReference type="InterPro" id="IPR036388">
    <property type="entry name" value="WH-like_DNA-bd_sf"/>
</dbReference>
<dbReference type="InterPro" id="IPR013655">
    <property type="entry name" value="PAS_fold_3"/>
</dbReference>
<dbReference type="SUPFAM" id="SSF55781">
    <property type="entry name" value="GAF domain-like"/>
    <property type="match status" value="1"/>
</dbReference>
<keyword evidence="1" id="KW-0378">Hydrolase</keyword>
<dbReference type="InterPro" id="IPR035965">
    <property type="entry name" value="PAS-like_dom_sf"/>
</dbReference>
<name>A0ABW7U639_9ACTN</name>
<accession>A0ABW7U639</accession>
<dbReference type="Pfam" id="PF08447">
    <property type="entry name" value="PAS_3"/>
    <property type="match status" value="1"/>
</dbReference>
<evidence type="ECO:0000256" key="4">
    <source>
        <dbReference type="SAM" id="MobiDB-lite"/>
    </source>
</evidence>
<dbReference type="SMART" id="SM01012">
    <property type="entry name" value="ANTAR"/>
    <property type="match status" value="1"/>
</dbReference>
<dbReference type="Gene3D" id="3.30.450.40">
    <property type="match status" value="1"/>
</dbReference>
<feature type="domain" description="ANTAR" evidence="5">
    <location>
        <begin position="25"/>
        <end position="86"/>
    </location>
</feature>
<organism evidence="6 7">
    <name type="scientific">Streptomyces litmocidini</name>
    <dbReference type="NCBI Taxonomy" id="67318"/>
    <lineage>
        <taxon>Bacteria</taxon>
        <taxon>Bacillati</taxon>
        <taxon>Actinomycetota</taxon>
        <taxon>Actinomycetes</taxon>
        <taxon>Kitasatosporales</taxon>
        <taxon>Streptomycetaceae</taxon>
        <taxon>Streptomyces</taxon>
    </lineage>
</organism>
<keyword evidence="3" id="KW-0804">Transcription</keyword>
<dbReference type="InterPro" id="IPR005561">
    <property type="entry name" value="ANTAR"/>
</dbReference>
<evidence type="ECO:0000256" key="1">
    <source>
        <dbReference type="ARBA" id="ARBA00022801"/>
    </source>
</evidence>
<feature type="region of interest" description="Disordered" evidence="4">
    <location>
        <begin position="92"/>
        <end position="115"/>
    </location>
</feature>
<keyword evidence="7" id="KW-1185">Reference proteome</keyword>
<dbReference type="Gene3D" id="3.60.40.10">
    <property type="entry name" value="PPM-type phosphatase domain"/>
    <property type="match status" value="1"/>
</dbReference>
<evidence type="ECO:0000313" key="6">
    <source>
        <dbReference type="EMBL" id="MFI1715101.1"/>
    </source>
</evidence>
<dbReference type="PROSITE" id="PS50921">
    <property type="entry name" value="ANTAR"/>
    <property type="match status" value="1"/>
</dbReference>
<dbReference type="Pfam" id="PF03861">
    <property type="entry name" value="ANTAR"/>
    <property type="match status" value="1"/>
</dbReference>
<comment type="caution">
    <text evidence="6">The sequence shown here is derived from an EMBL/GenBank/DDBJ whole genome shotgun (WGS) entry which is preliminary data.</text>
</comment>
<protein>
    <submittedName>
        <fullName evidence="6">SpoIIE family protein phosphatase</fullName>
    </submittedName>
</protein>
<dbReference type="Gene3D" id="3.30.450.20">
    <property type="entry name" value="PAS domain"/>
    <property type="match status" value="1"/>
</dbReference>
<dbReference type="InterPro" id="IPR052016">
    <property type="entry name" value="Bact_Sigma-Reg"/>
</dbReference>
<dbReference type="InterPro" id="IPR029016">
    <property type="entry name" value="GAF-like_dom_sf"/>
</dbReference>
<dbReference type="RefSeq" id="WP_398709760.1">
    <property type="nucleotide sequence ID" value="NZ_JBIRUI010000006.1"/>
</dbReference>
<dbReference type="Proteomes" id="UP001611339">
    <property type="component" value="Unassembled WGS sequence"/>
</dbReference>
<dbReference type="InterPro" id="IPR001932">
    <property type="entry name" value="PPM-type_phosphatase-like_dom"/>
</dbReference>
<sequence length="814" mass="87289">MEGDFATPDAGEGTAPEVRALARVVARLRAEVVDLEGGASMAAVLERAKGVVMAQAGMSAEAAYQLLLDRAEQHRRTLLEECWITLGRIGRGGASASVRPAAPPSGPPREEDPSLFSTPRYVLGGARPAGHGRALAQLARGLAHARTPDDVAELLLTTLGEPENVGAVMIYTMAAAGNLELVGSAGVSDGLAGQWSRIPPLSGVAALEAVDTQEAVWLEDIRRDGNRYLLIGDPPGRWPSRAWLPVPGDPPMTTVVGFFRTLPGPFDARTRTLLRRAVRLCAGPLREDRGPFGGTAAGEDVAAVQAVLDALPGPVVLLSPLRSETGDVEDYLIEAATPGAVDVAGRRGKELVGRRILETYPTVAGTALWEGYLDTLVTGSVYEGDPFTYEEVTAGVPQKSVYSVRASRLGGRLVVSWVRHDTSGREARLLADMQRLGNLGWAGWNLMTDTITWSDQVYVIFDRDPALGPMRLEELPEHLVAEDLPRLGAAVQRLLRDGRAIDEPFRITTARGVRHLRIVAEAQRDADGTPVEVHGFFQDLSAQRDAELALRDSERENLVQRGMLKAERALGARLQETLLPIPEQSLDLAGLCVDVAYAPADRGLNVGGDWYSAIELPDRSALFVVGDVAGHGLAAVGTMAQLRFTAKGMSITGSGLPDVLGRLNALLLHTADDERGATATMVMGRYQPWDHRLTWVRAGHPPPLLIRDGEARFLPQPEGPLLGALHGSRYEEAVVDLMPGDHLLFYTDGLVEEPGEDLSVGLDRLAAEVLRLVRGGRDLMVARTLAGAGTGNRDDVCVLDIHVPRGRDEEPSGA</sequence>
<dbReference type="SUPFAM" id="SSF55785">
    <property type="entry name" value="PYP-like sensor domain (PAS domain)"/>
    <property type="match status" value="1"/>
</dbReference>
<gene>
    <name evidence="6" type="ORF">ACH407_16230</name>
</gene>
<keyword evidence="2" id="KW-0805">Transcription regulation</keyword>
<proteinExistence type="predicted"/>
<dbReference type="Gene3D" id="1.10.10.10">
    <property type="entry name" value="Winged helix-like DNA-binding domain superfamily/Winged helix DNA-binding domain"/>
    <property type="match status" value="1"/>
</dbReference>
<dbReference type="PANTHER" id="PTHR43156:SF2">
    <property type="entry name" value="STAGE II SPORULATION PROTEIN E"/>
    <property type="match status" value="1"/>
</dbReference>
<dbReference type="SUPFAM" id="SSF81606">
    <property type="entry name" value="PP2C-like"/>
    <property type="match status" value="1"/>
</dbReference>